<dbReference type="Pfam" id="PF01494">
    <property type="entry name" value="FAD_binding_3"/>
    <property type="match status" value="1"/>
</dbReference>
<dbReference type="PANTHER" id="PTHR13789:SF309">
    <property type="entry name" value="PUTATIVE (AFU_ORTHOLOGUE AFUA_6G14510)-RELATED"/>
    <property type="match status" value="1"/>
</dbReference>
<accession>A0A7G5H1A7</accession>
<dbReference type="PANTHER" id="PTHR13789">
    <property type="entry name" value="MONOOXYGENASE"/>
    <property type="match status" value="1"/>
</dbReference>
<evidence type="ECO:0000256" key="1">
    <source>
        <dbReference type="ARBA" id="ARBA00023002"/>
    </source>
</evidence>
<dbReference type="PRINTS" id="PR00420">
    <property type="entry name" value="RNGMNOXGNASE"/>
</dbReference>
<dbReference type="InterPro" id="IPR050493">
    <property type="entry name" value="FAD-dep_Monooxygenase_BioMet"/>
</dbReference>
<dbReference type="KEGG" id="sfol:H3H32_08345"/>
<dbReference type="SUPFAM" id="SSF51905">
    <property type="entry name" value="FAD/NAD(P)-binding domain"/>
    <property type="match status" value="1"/>
</dbReference>
<reference evidence="4 5" key="1">
    <citation type="submission" date="2020-07" db="EMBL/GenBank/DDBJ databases">
        <title>Spirosoma foliorum sp. nov., isolated from the leaves on the Nejang mountain Korea, Republic of.</title>
        <authorList>
            <person name="Ho H."/>
            <person name="Lee Y.-J."/>
            <person name="Nurcahyanto D.-A."/>
            <person name="Kim S.-G."/>
        </authorList>
    </citation>
    <scope>NUCLEOTIDE SEQUENCE [LARGE SCALE GENOMIC DNA]</scope>
    <source>
        <strain evidence="4 5">PL0136</strain>
    </source>
</reference>
<dbReference type="Proteomes" id="UP000515369">
    <property type="component" value="Chromosome"/>
</dbReference>
<keyword evidence="2 4" id="KW-0503">Monooxygenase</keyword>
<dbReference type="EMBL" id="CP059732">
    <property type="protein sequence ID" value="QMW04899.1"/>
    <property type="molecule type" value="Genomic_DNA"/>
</dbReference>
<evidence type="ECO:0000313" key="4">
    <source>
        <dbReference type="EMBL" id="QMW04899.1"/>
    </source>
</evidence>
<evidence type="ECO:0000256" key="2">
    <source>
        <dbReference type="ARBA" id="ARBA00023033"/>
    </source>
</evidence>
<dbReference type="Gene3D" id="3.50.50.60">
    <property type="entry name" value="FAD/NAD(P)-binding domain"/>
    <property type="match status" value="1"/>
</dbReference>
<keyword evidence="5" id="KW-1185">Reference proteome</keyword>
<dbReference type="AlphaFoldDB" id="A0A7G5H1A7"/>
<dbReference type="InterPro" id="IPR036188">
    <property type="entry name" value="FAD/NAD-bd_sf"/>
</dbReference>
<protein>
    <submittedName>
        <fullName evidence="4">FAD-dependent monooxygenase</fullName>
    </submittedName>
</protein>
<proteinExistence type="predicted"/>
<dbReference type="InterPro" id="IPR002938">
    <property type="entry name" value="FAD-bd"/>
</dbReference>
<dbReference type="GO" id="GO:0071949">
    <property type="term" value="F:FAD binding"/>
    <property type="evidence" value="ECO:0007669"/>
    <property type="project" value="InterPro"/>
</dbReference>
<sequence length="384" mass="41905">MTKVTEAKGVDLHKMRVVVAGGGLVGLTAGIAFERLGATVTVCEQAPAIRAAGASIGLWKNATDVLNELNLSEQLLQLGTPIETWFYDAAGHRFRAEGFGVDDHAFVLYPRPQLNTLLAQALGQVTIKLQTKVIGFDEQADEVTILLENGTQLKADLLIGADGIYSKVRNQLLPAYSAQEHTGHHVWRALVPTGDEPADGSVLTVGHQQTRGGYFLTYGQVTTWMVNQFDSEAPRGTKKEEALKRAAQMNDAGWGEPLLRLIERTPEERILHNQVMYVPALPRWVSGRVALLGDAAHGLSPHISAGGTLGIEDVGILIKALLAKPSLSEALLAYQGNRIPHYETVRRLSRTVELAQDALNYARAYATFSHWMLNEGYQESGNLR</sequence>
<name>A0A7G5H1A7_9BACT</name>
<gene>
    <name evidence="4" type="ORF">H3H32_08345</name>
</gene>
<keyword evidence="1" id="KW-0560">Oxidoreductase</keyword>
<dbReference type="GO" id="GO:0004497">
    <property type="term" value="F:monooxygenase activity"/>
    <property type="evidence" value="ECO:0007669"/>
    <property type="project" value="UniProtKB-KW"/>
</dbReference>
<feature type="domain" description="FAD-binding" evidence="3">
    <location>
        <begin position="15"/>
        <end position="345"/>
    </location>
</feature>
<evidence type="ECO:0000313" key="5">
    <source>
        <dbReference type="Proteomes" id="UP000515369"/>
    </source>
</evidence>
<evidence type="ECO:0000259" key="3">
    <source>
        <dbReference type="Pfam" id="PF01494"/>
    </source>
</evidence>
<organism evidence="4 5">
    <name type="scientific">Spirosoma foliorum</name>
    <dbReference type="NCBI Taxonomy" id="2710596"/>
    <lineage>
        <taxon>Bacteria</taxon>
        <taxon>Pseudomonadati</taxon>
        <taxon>Bacteroidota</taxon>
        <taxon>Cytophagia</taxon>
        <taxon>Cytophagales</taxon>
        <taxon>Cytophagaceae</taxon>
        <taxon>Spirosoma</taxon>
    </lineage>
</organism>
<dbReference type="RefSeq" id="WP_182462251.1">
    <property type="nucleotide sequence ID" value="NZ_CP059732.1"/>
</dbReference>